<dbReference type="EC" id="6.1.1.3" evidence="2"/>
<dbReference type="InterPro" id="IPR047246">
    <property type="entry name" value="ThrRS_anticodon"/>
</dbReference>
<evidence type="ECO:0000256" key="7">
    <source>
        <dbReference type="ARBA" id="ARBA00022917"/>
    </source>
</evidence>
<evidence type="ECO:0000256" key="4">
    <source>
        <dbReference type="ARBA" id="ARBA00022598"/>
    </source>
</evidence>
<keyword evidence="7" id="KW-0648">Protein biosynthesis</keyword>
<evidence type="ECO:0000313" key="11">
    <source>
        <dbReference type="EMBL" id="VTP62003.1"/>
    </source>
</evidence>
<gene>
    <name evidence="11" type="primary">thrS_3</name>
    <name evidence="11" type="ORF">NCTC12971_02414</name>
</gene>
<dbReference type="CDD" id="cd00860">
    <property type="entry name" value="ThrRS_anticodon"/>
    <property type="match status" value="1"/>
</dbReference>
<keyword evidence="6" id="KW-0067">ATP-binding</keyword>
<dbReference type="SUPFAM" id="SSF52954">
    <property type="entry name" value="Class II aaRS ABD-related"/>
    <property type="match status" value="1"/>
</dbReference>
<sequence length="246" mass="27966">MNDCIKMVYDMYGTFGFEKIAVKLSTRPEKRIGTDEMWTRAEDDLAAALTENGIPFEYQPGEGAFYGPKIEFTLHDCLDRAWQCGTVQLDFFLPGRLGASYVGENNERVVPVMIHRAILGSMERFIGILTEEYAGFYPTWIAPVQVVVMNITDGQSDYVQQLTKKLQDAGIRVKADLRNEKIGFKIREHTLRRVPYMLVCGDKEVEAGKVAVRTRRGKDLGSLDVSEVVDKLLHEIRSRSLHQLEE</sequence>
<organism evidence="11 12">
    <name type="scientific">Serratia rubidaea</name>
    <name type="common">Serratia marinorubra</name>
    <dbReference type="NCBI Taxonomy" id="61652"/>
    <lineage>
        <taxon>Bacteria</taxon>
        <taxon>Pseudomonadati</taxon>
        <taxon>Pseudomonadota</taxon>
        <taxon>Gammaproteobacteria</taxon>
        <taxon>Enterobacterales</taxon>
        <taxon>Yersiniaceae</taxon>
        <taxon>Serratia</taxon>
    </lineage>
</organism>
<dbReference type="EMBL" id="LR590463">
    <property type="protein sequence ID" value="VTP62003.1"/>
    <property type="molecule type" value="Genomic_DNA"/>
</dbReference>
<comment type="catalytic activity">
    <reaction evidence="9">
        <text>tRNA(Thr) + L-threonine + ATP = L-threonyl-tRNA(Thr) + AMP + diphosphate + H(+)</text>
        <dbReference type="Rhea" id="RHEA:24624"/>
        <dbReference type="Rhea" id="RHEA-COMP:9670"/>
        <dbReference type="Rhea" id="RHEA-COMP:9704"/>
        <dbReference type="ChEBI" id="CHEBI:15378"/>
        <dbReference type="ChEBI" id="CHEBI:30616"/>
        <dbReference type="ChEBI" id="CHEBI:33019"/>
        <dbReference type="ChEBI" id="CHEBI:57926"/>
        <dbReference type="ChEBI" id="CHEBI:78442"/>
        <dbReference type="ChEBI" id="CHEBI:78534"/>
        <dbReference type="ChEBI" id="CHEBI:456215"/>
        <dbReference type="EC" id="6.1.1.3"/>
    </reaction>
</comment>
<keyword evidence="5" id="KW-0547">Nucleotide-binding</keyword>
<dbReference type="PROSITE" id="PS50862">
    <property type="entry name" value="AA_TRNA_LIGASE_II"/>
    <property type="match status" value="1"/>
</dbReference>
<evidence type="ECO:0000256" key="6">
    <source>
        <dbReference type="ARBA" id="ARBA00022840"/>
    </source>
</evidence>
<proteinExistence type="inferred from homology"/>
<dbReference type="InterPro" id="IPR002320">
    <property type="entry name" value="Thr-tRNA-ligase_IIa"/>
</dbReference>
<evidence type="ECO:0000259" key="10">
    <source>
        <dbReference type="PROSITE" id="PS50862"/>
    </source>
</evidence>
<protein>
    <recommendedName>
        <fullName evidence="2">threonine--tRNA ligase</fullName>
        <ecNumber evidence="2">6.1.1.3</ecNumber>
    </recommendedName>
</protein>
<dbReference type="AlphaFoldDB" id="A0A4V6YXS8"/>
<evidence type="ECO:0000256" key="8">
    <source>
        <dbReference type="ARBA" id="ARBA00023146"/>
    </source>
</evidence>
<evidence type="ECO:0000313" key="12">
    <source>
        <dbReference type="Proteomes" id="UP000307968"/>
    </source>
</evidence>
<dbReference type="InterPro" id="IPR036621">
    <property type="entry name" value="Anticodon-bd_dom_sf"/>
</dbReference>
<dbReference type="PANTHER" id="PTHR11451">
    <property type="entry name" value="THREONINE-TRNA LIGASE"/>
    <property type="match status" value="1"/>
</dbReference>
<evidence type="ECO:0000256" key="1">
    <source>
        <dbReference type="ARBA" id="ARBA00008226"/>
    </source>
</evidence>
<dbReference type="PANTHER" id="PTHR11451:SF44">
    <property type="entry name" value="THREONINE--TRNA LIGASE, CHLOROPLASTIC_MITOCHONDRIAL 2"/>
    <property type="match status" value="1"/>
</dbReference>
<comment type="similarity">
    <text evidence="1">Belongs to the class-II aminoacyl-tRNA synthetase family.</text>
</comment>
<name>A0A4V6YXS8_SERRU</name>
<dbReference type="PRINTS" id="PR01047">
    <property type="entry name" value="TRNASYNTHTHR"/>
</dbReference>
<reference evidence="11 12" key="1">
    <citation type="submission" date="2019-05" db="EMBL/GenBank/DDBJ databases">
        <authorList>
            <consortium name="Pathogen Informatics"/>
        </authorList>
    </citation>
    <scope>NUCLEOTIDE SEQUENCE [LARGE SCALE GENOMIC DNA]</scope>
    <source>
        <strain evidence="11 12">NCTC12971</strain>
    </source>
</reference>
<dbReference type="SUPFAM" id="SSF55681">
    <property type="entry name" value="Class II aaRS and biotin synthetases"/>
    <property type="match status" value="1"/>
</dbReference>
<accession>A0A4V6YXS8</accession>
<feature type="domain" description="Aminoacyl-transfer RNA synthetases class-II family profile" evidence="10">
    <location>
        <begin position="1"/>
        <end position="138"/>
    </location>
</feature>
<dbReference type="GO" id="GO:0005524">
    <property type="term" value="F:ATP binding"/>
    <property type="evidence" value="ECO:0007669"/>
    <property type="project" value="UniProtKB-KW"/>
</dbReference>
<dbReference type="Pfam" id="PF00587">
    <property type="entry name" value="tRNA-synt_2b"/>
    <property type="match status" value="1"/>
</dbReference>
<keyword evidence="8" id="KW-0030">Aminoacyl-tRNA synthetase</keyword>
<keyword evidence="3" id="KW-0963">Cytoplasm</keyword>
<dbReference type="Gene3D" id="3.40.50.800">
    <property type="entry name" value="Anticodon-binding domain"/>
    <property type="match status" value="1"/>
</dbReference>
<dbReference type="InterPro" id="IPR045864">
    <property type="entry name" value="aa-tRNA-synth_II/BPL/LPL"/>
</dbReference>
<keyword evidence="4 11" id="KW-0436">Ligase</keyword>
<dbReference type="InterPro" id="IPR002314">
    <property type="entry name" value="aa-tRNA-synt_IIb"/>
</dbReference>
<dbReference type="GO" id="GO:0005829">
    <property type="term" value="C:cytosol"/>
    <property type="evidence" value="ECO:0007669"/>
    <property type="project" value="TreeGrafter"/>
</dbReference>
<dbReference type="Proteomes" id="UP000307968">
    <property type="component" value="Chromosome"/>
</dbReference>
<dbReference type="InterPro" id="IPR004154">
    <property type="entry name" value="Anticodon-bd"/>
</dbReference>
<dbReference type="InterPro" id="IPR006195">
    <property type="entry name" value="aa-tRNA-synth_II"/>
</dbReference>
<dbReference type="Pfam" id="PF03129">
    <property type="entry name" value="HGTP_anticodon"/>
    <property type="match status" value="1"/>
</dbReference>
<evidence type="ECO:0000256" key="5">
    <source>
        <dbReference type="ARBA" id="ARBA00022741"/>
    </source>
</evidence>
<dbReference type="GO" id="GO:0006435">
    <property type="term" value="P:threonyl-tRNA aminoacylation"/>
    <property type="evidence" value="ECO:0007669"/>
    <property type="project" value="InterPro"/>
</dbReference>
<dbReference type="GO" id="GO:0004829">
    <property type="term" value="F:threonine-tRNA ligase activity"/>
    <property type="evidence" value="ECO:0007669"/>
    <property type="project" value="UniProtKB-EC"/>
</dbReference>
<dbReference type="FunFam" id="3.40.50.800:FF:000001">
    <property type="entry name" value="Threonine--tRNA ligase"/>
    <property type="match status" value="1"/>
</dbReference>
<dbReference type="Gene3D" id="3.30.930.10">
    <property type="entry name" value="Bira Bifunctional Protein, Domain 2"/>
    <property type="match status" value="1"/>
</dbReference>
<evidence type="ECO:0000256" key="2">
    <source>
        <dbReference type="ARBA" id="ARBA00013163"/>
    </source>
</evidence>
<evidence type="ECO:0000256" key="3">
    <source>
        <dbReference type="ARBA" id="ARBA00022490"/>
    </source>
</evidence>
<evidence type="ECO:0000256" key="9">
    <source>
        <dbReference type="ARBA" id="ARBA00049515"/>
    </source>
</evidence>